<dbReference type="Gene3D" id="2.60.120.290">
    <property type="entry name" value="Spermadhesin, CUB domain"/>
    <property type="match status" value="1"/>
</dbReference>
<feature type="domain" description="SRCR" evidence="14">
    <location>
        <begin position="372"/>
        <end position="470"/>
    </location>
</feature>
<dbReference type="PROSITE" id="PS50240">
    <property type="entry name" value="TRYPSIN_DOM"/>
    <property type="match status" value="1"/>
</dbReference>
<feature type="domain" description="SRCR" evidence="14">
    <location>
        <begin position="1021"/>
        <end position="1118"/>
    </location>
</feature>
<dbReference type="PROSITE" id="PS50287">
    <property type="entry name" value="SRCR_2"/>
    <property type="match status" value="10"/>
</dbReference>
<dbReference type="KEGG" id="pmrn:116958570"/>
<feature type="domain" description="SRCR" evidence="14">
    <location>
        <begin position="159"/>
        <end position="255"/>
    </location>
</feature>
<dbReference type="CDD" id="cd00041">
    <property type="entry name" value="CUB"/>
    <property type="match status" value="1"/>
</dbReference>
<organism evidence="15 16">
    <name type="scientific">Petromyzon marinus</name>
    <name type="common">Sea lamprey</name>
    <dbReference type="NCBI Taxonomy" id="7757"/>
    <lineage>
        <taxon>Eukaryota</taxon>
        <taxon>Metazoa</taxon>
        <taxon>Chordata</taxon>
        <taxon>Craniata</taxon>
        <taxon>Vertebrata</taxon>
        <taxon>Cyclostomata</taxon>
        <taxon>Hyperoartia</taxon>
        <taxon>Petromyzontiformes</taxon>
        <taxon>Petromyzontidae</taxon>
        <taxon>Petromyzon</taxon>
    </lineage>
</organism>
<dbReference type="PANTHER" id="PTHR19331:SF471">
    <property type="entry name" value="SRCR DOMAIN-CONTAINING PROTEIN"/>
    <property type="match status" value="1"/>
</dbReference>
<gene>
    <name evidence="16" type="primary">LOC116958570</name>
</gene>
<dbReference type="InterPro" id="IPR036772">
    <property type="entry name" value="SRCR-like_dom_sf"/>
</dbReference>
<dbReference type="Pfam" id="PF00431">
    <property type="entry name" value="CUB"/>
    <property type="match status" value="1"/>
</dbReference>
<feature type="domain" description="SRCR" evidence="14">
    <location>
        <begin position="58"/>
        <end position="155"/>
    </location>
</feature>
<evidence type="ECO:0000256" key="4">
    <source>
        <dbReference type="ARBA" id="ARBA00022729"/>
    </source>
</evidence>
<evidence type="ECO:0000259" key="12">
    <source>
        <dbReference type="PROSITE" id="PS01180"/>
    </source>
</evidence>
<feature type="domain" description="SRCR" evidence="14">
    <location>
        <begin position="706"/>
        <end position="808"/>
    </location>
</feature>
<proteinExistence type="inferred from homology"/>
<feature type="signal peptide" evidence="11">
    <location>
        <begin position="1"/>
        <end position="23"/>
    </location>
</feature>
<dbReference type="FunFam" id="3.10.250.10:FF:000004">
    <property type="entry name" value="Scavenger receptor cysteine-rich type 1 protein M130"/>
    <property type="match status" value="1"/>
</dbReference>
<keyword evidence="15" id="KW-1185">Reference proteome</keyword>
<accession>A0AAJ7ULU2</accession>
<dbReference type="GO" id="GO:0004252">
    <property type="term" value="F:serine-type endopeptidase activity"/>
    <property type="evidence" value="ECO:0007669"/>
    <property type="project" value="InterPro"/>
</dbReference>
<dbReference type="GO" id="GO:0016020">
    <property type="term" value="C:membrane"/>
    <property type="evidence" value="ECO:0007669"/>
    <property type="project" value="UniProtKB-SubCell"/>
</dbReference>
<dbReference type="Proteomes" id="UP001318040">
    <property type="component" value="Chromosome 80"/>
</dbReference>
<feature type="chain" id="PRO_5042469497" evidence="11">
    <location>
        <begin position="24"/>
        <end position="1472"/>
    </location>
</feature>
<dbReference type="SMART" id="SM00202">
    <property type="entry name" value="SR"/>
    <property type="match status" value="10"/>
</dbReference>
<feature type="disulfide bond" evidence="10">
    <location>
        <begin position="121"/>
        <end position="131"/>
    </location>
</feature>
<feature type="domain" description="SRCR" evidence="14">
    <location>
        <begin position="812"/>
        <end position="908"/>
    </location>
</feature>
<dbReference type="Pfam" id="PF00089">
    <property type="entry name" value="Trypsin"/>
    <property type="match status" value="1"/>
</dbReference>
<dbReference type="InterPro" id="IPR035914">
    <property type="entry name" value="Sperma_CUB_dom_sf"/>
</dbReference>
<feature type="disulfide bond" evidence="10">
    <location>
        <begin position="441"/>
        <end position="451"/>
    </location>
</feature>
<reference evidence="16" key="1">
    <citation type="submission" date="2025-08" db="UniProtKB">
        <authorList>
            <consortium name="RefSeq"/>
        </authorList>
    </citation>
    <scope>IDENTIFICATION</scope>
    <source>
        <tissue evidence="16">Sperm</tissue>
    </source>
</reference>
<keyword evidence="5" id="KW-0677">Repeat</keyword>
<dbReference type="InterPro" id="IPR009003">
    <property type="entry name" value="Peptidase_S1_PA"/>
</dbReference>
<protein>
    <submittedName>
        <fullName evidence="16">Deleted in malignant brain tumors 1 protein-like</fullName>
    </submittedName>
</protein>
<feature type="domain" description="CUB" evidence="12">
    <location>
        <begin position="1117"/>
        <end position="1235"/>
    </location>
</feature>
<dbReference type="Pfam" id="PF00530">
    <property type="entry name" value="SRCR"/>
    <property type="match status" value="9"/>
</dbReference>
<dbReference type="InterPro" id="IPR043504">
    <property type="entry name" value="Peptidase_S1_PA_chymotrypsin"/>
</dbReference>
<dbReference type="Gene3D" id="2.40.10.10">
    <property type="entry name" value="Trypsin-like serine proteases"/>
    <property type="match status" value="1"/>
</dbReference>
<keyword evidence="8 10" id="KW-1015">Disulfide bond</keyword>
<dbReference type="Gene3D" id="3.10.250.10">
    <property type="entry name" value="SRCR-like domain"/>
    <property type="match status" value="10"/>
</dbReference>
<evidence type="ECO:0000256" key="3">
    <source>
        <dbReference type="ARBA" id="ARBA00022692"/>
    </source>
</evidence>
<keyword evidence="6" id="KW-1133">Transmembrane helix</keyword>
<sequence length="1472" mass="160193">MAAGWRFPHLLLWSLLTAHTGDAQITTTYSPFATSTTSESMTSTVYPWKITNSSNATLRLVDGLYNCQGRVEILQNGTWESVCFYYPYISYALCQELGCGQSYPYNYANVEGYNTALVASCTGLENSLSQCTLSQENRYCSGYNGDPMKSYVSCSAAGLRLVGGNNRCEGRMEVQKNGMWGELCSSTLNRAIGDSICHLLGCGWSLAYGNLSAFGQGNGTIFPDTLNIAGNRIYENLLHGTNDCNHFQTAAIICEAAGNQNYPMITTTSTSDIIRLADREMECQGRVEIFTNGQWGTPCGVRDYLGNIACRELGCGYQIWSTSQNTPLPTPILSVQCDVAAENASECTVAPINKYDCIQQGFQYTICTAKGLRLVGGTNRCEGRVAISRNGVWNEICNSTVNTQDADVICRLLGCGWSVAHGVMSQFGVGAGTVLSDNLDCSSTTNEIFSCLQSGTNNCNQLQTAAVICQASETANPQLIVTGSENGTIRLVDREMTCRGRVEIFNNGSWGSLCDFAWSSYGADVVCRQMQCGHAVDNQVNYGQGPSPKWTATCGSLEESLFNCTLTKGNANTCTTRSDAGVQCTAAGLRLVSGRNRCEGQIEVFRNSVWSGVCSSALDTHGADTICRLLGCGWSLSHGNLTQFENTSATIISDSITCGTFPNSIFDCLQTGIHSCSNVETAGVVCEAAEPTSQNLVITQSQDGRVQLVDQELMCQGRVEVYNNGSVTTFCRNNWNVFESEVVCQQLECGSNVEVASYTNDQYYFGIGQGTSRQASCGGSEKSITDCQMYPASSYICTNKGAAGVSCTAAGLRLVGGNNRCEGRMEVYKNGIWGELCSSTLNRDIADGICRLLGCGWSLVYGNLSTFGQGNGTIFPNNLYSISNTIANSLSFGTNMCSHDQTAAIICEAAGTADNYLFVTTSTNGKVRLVDRELQCQGRVEVFNNGSWGTLYGYYGDVCGELQCGSRIRTISQRGLWQRQTWNAYCSSMAQSLADCTLTPANKYFRTLYGNDGVVCSAAGIRLLGGDSRCQGRLEVYRNGDWRGICSSVLDYQDADVMCKSLQCGSASFVGNTTKFGPESSSVFSQRVSCPKTATTLLNCYWNDILCDDTTAASLICAVPVEKTITLSGHDGVILSNNFTLDNTSLTYTFVIQSMSPNVIKIKFENISLQESNSCVLERLEVWDGLVSEGNSLAVLCGGAAVGQHIKSTKQVISLVLKARGPLDGRGFIVSYSSIKVTRRSEVPAPCGITADNTVQLQNMYGYSSCAAVFIGSRWILVAANCVYNRPTYEWRVNWWQLIAIYWWGSNWNWVGNIPVANVFLHPKYNVSLPDYDVAVVELSQTIQPSEHLKPACLPYFSEPVPYPGKYCYLYKTSGRQIAPFSIIDTNECKSFQYNNSGITSRMICTESATCVEKDTQILMCQGVDGLWYVTGIGNRLARCETNDVDLRVFARVWKFLGFIKLISGLESHRTN</sequence>
<evidence type="ECO:0000256" key="1">
    <source>
        <dbReference type="ARBA" id="ARBA00004167"/>
    </source>
</evidence>
<evidence type="ECO:0000256" key="11">
    <source>
        <dbReference type="SAM" id="SignalP"/>
    </source>
</evidence>
<evidence type="ECO:0000313" key="15">
    <source>
        <dbReference type="Proteomes" id="UP001318040"/>
    </source>
</evidence>
<evidence type="ECO:0000313" key="16">
    <source>
        <dbReference type="RefSeq" id="XP_032837167.1"/>
    </source>
</evidence>
<evidence type="ECO:0000259" key="14">
    <source>
        <dbReference type="PROSITE" id="PS50287"/>
    </source>
</evidence>
<dbReference type="GO" id="GO:0006508">
    <property type="term" value="P:proteolysis"/>
    <property type="evidence" value="ECO:0007669"/>
    <property type="project" value="InterPro"/>
</dbReference>
<evidence type="ECO:0000256" key="9">
    <source>
        <dbReference type="ARBA" id="ARBA00023180"/>
    </source>
</evidence>
<dbReference type="SMART" id="SM00020">
    <property type="entry name" value="Tryp_SPc"/>
    <property type="match status" value="1"/>
</dbReference>
<evidence type="ECO:0000256" key="2">
    <source>
        <dbReference type="ARBA" id="ARBA00009931"/>
    </source>
</evidence>
<feature type="disulfide bond" evidence="10">
    <location>
        <begin position="658"/>
        <end position="668"/>
    </location>
</feature>
<keyword evidence="3" id="KW-0812">Transmembrane</keyword>
<dbReference type="FunFam" id="3.10.250.10:FF:000016">
    <property type="entry name" value="Scavenger receptor cysteine-rich protein type 12"/>
    <property type="match status" value="4"/>
</dbReference>
<evidence type="ECO:0000256" key="10">
    <source>
        <dbReference type="PROSITE-ProRule" id="PRU00196"/>
    </source>
</evidence>
<dbReference type="InterPro" id="IPR001190">
    <property type="entry name" value="SRCR"/>
</dbReference>
<evidence type="ECO:0000256" key="6">
    <source>
        <dbReference type="ARBA" id="ARBA00022989"/>
    </source>
</evidence>
<keyword evidence="7" id="KW-0472">Membrane</keyword>
<keyword evidence="4 11" id="KW-0732">Signal</keyword>
<feature type="domain" description="SRCR" evidence="14">
    <location>
        <begin position="489"/>
        <end position="585"/>
    </location>
</feature>
<dbReference type="InterPro" id="IPR000859">
    <property type="entry name" value="CUB_dom"/>
</dbReference>
<keyword evidence="9" id="KW-0325">Glycoprotein</keyword>
<dbReference type="SUPFAM" id="SSF50494">
    <property type="entry name" value="Trypsin-like serine proteases"/>
    <property type="match status" value="1"/>
</dbReference>
<feature type="disulfide bond" evidence="10">
    <location>
        <begin position="554"/>
        <end position="564"/>
    </location>
</feature>
<dbReference type="SUPFAM" id="SSF49854">
    <property type="entry name" value="Spermadhesin, CUB domain"/>
    <property type="match status" value="1"/>
</dbReference>
<dbReference type="SUPFAM" id="SSF56487">
    <property type="entry name" value="SRCR-like"/>
    <property type="match status" value="10"/>
</dbReference>
<feature type="domain" description="SRCR" evidence="14">
    <location>
        <begin position="274"/>
        <end position="368"/>
    </location>
</feature>
<dbReference type="PRINTS" id="PR00258">
    <property type="entry name" value="SPERACTRCPTR"/>
</dbReference>
<feature type="disulfide bond" evidence="10">
    <location>
        <begin position="777"/>
        <end position="787"/>
    </location>
</feature>
<evidence type="ECO:0000256" key="5">
    <source>
        <dbReference type="ARBA" id="ARBA00022737"/>
    </source>
</evidence>
<dbReference type="PROSITE" id="PS01180">
    <property type="entry name" value="CUB"/>
    <property type="match status" value="1"/>
</dbReference>
<name>A0AAJ7ULU2_PETMA</name>
<evidence type="ECO:0000256" key="7">
    <source>
        <dbReference type="ARBA" id="ARBA00023136"/>
    </source>
</evidence>
<feature type="domain" description="SRCR" evidence="14">
    <location>
        <begin position="927"/>
        <end position="1017"/>
    </location>
</feature>
<comment type="similarity">
    <text evidence="2">Belongs to the DMBT1 family.</text>
</comment>
<dbReference type="SMART" id="SM00042">
    <property type="entry name" value="CUB"/>
    <property type="match status" value="1"/>
</dbReference>
<dbReference type="PANTHER" id="PTHR19331">
    <property type="entry name" value="SCAVENGER RECEPTOR DOMAIN-CONTAINING"/>
    <property type="match status" value="1"/>
</dbReference>
<feature type="domain" description="SRCR" evidence="14">
    <location>
        <begin position="589"/>
        <end position="687"/>
    </location>
</feature>
<comment type="subcellular location">
    <subcellularLocation>
        <location evidence="1">Membrane</location>
        <topology evidence="1">Single-pass membrane protein</topology>
    </subcellularLocation>
</comment>
<feature type="disulfide bond" evidence="10">
    <location>
        <begin position="986"/>
        <end position="996"/>
    </location>
</feature>
<feature type="domain" description="Peptidase S1" evidence="13">
    <location>
        <begin position="1229"/>
        <end position="1465"/>
    </location>
</feature>
<feature type="disulfide bond" evidence="10">
    <location>
        <begin position="337"/>
        <end position="347"/>
    </location>
</feature>
<feature type="disulfide bond" evidence="10">
    <location>
        <begin position="1090"/>
        <end position="1100"/>
    </location>
</feature>
<dbReference type="InterPro" id="IPR001254">
    <property type="entry name" value="Trypsin_dom"/>
</dbReference>
<evidence type="ECO:0000259" key="13">
    <source>
        <dbReference type="PROSITE" id="PS50240"/>
    </source>
</evidence>
<dbReference type="RefSeq" id="XP_032837167.1">
    <property type="nucleotide sequence ID" value="XM_032981276.1"/>
</dbReference>
<comment type="caution">
    <text evidence="10">Lacks conserved residue(s) required for the propagation of feature annotation.</text>
</comment>
<evidence type="ECO:0000256" key="8">
    <source>
        <dbReference type="ARBA" id="ARBA00023157"/>
    </source>
</evidence>